<proteinExistence type="predicted"/>
<organism evidence="3 4">
    <name type="scientific">Tigriopus californicus</name>
    <name type="common">Marine copepod</name>
    <dbReference type="NCBI Taxonomy" id="6832"/>
    <lineage>
        <taxon>Eukaryota</taxon>
        <taxon>Metazoa</taxon>
        <taxon>Ecdysozoa</taxon>
        <taxon>Arthropoda</taxon>
        <taxon>Crustacea</taxon>
        <taxon>Multicrustacea</taxon>
        <taxon>Hexanauplia</taxon>
        <taxon>Copepoda</taxon>
        <taxon>Harpacticoida</taxon>
        <taxon>Harpacticidae</taxon>
        <taxon>Tigriopus</taxon>
    </lineage>
</organism>
<feature type="region of interest" description="Disordered" evidence="1">
    <location>
        <begin position="293"/>
        <end position="331"/>
    </location>
</feature>
<gene>
    <name evidence="3" type="ORF">TCAL_06171</name>
</gene>
<reference evidence="3 4" key="1">
    <citation type="journal article" date="2018" name="Nat. Ecol. Evol.">
        <title>Genomic signatures of mitonuclear coevolution across populations of Tigriopus californicus.</title>
        <authorList>
            <person name="Barreto F.S."/>
            <person name="Watson E.T."/>
            <person name="Lima T.G."/>
            <person name="Willett C.S."/>
            <person name="Edmands S."/>
            <person name="Li W."/>
            <person name="Burton R.S."/>
        </authorList>
    </citation>
    <scope>NUCLEOTIDE SEQUENCE [LARGE SCALE GENOMIC DNA]</scope>
    <source>
        <strain evidence="3 4">San Diego</strain>
    </source>
</reference>
<accession>A0A553PLF4</accession>
<keyword evidence="4" id="KW-1185">Reference proteome</keyword>
<feature type="compositionally biased region" description="Polar residues" evidence="1">
    <location>
        <begin position="320"/>
        <end position="331"/>
    </location>
</feature>
<feature type="region of interest" description="Disordered" evidence="1">
    <location>
        <begin position="192"/>
        <end position="218"/>
    </location>
</feature>
<keyword evidence="2" id="KW-0812">Transmembrane</keyword>
<sequence>MQEGICDCEYGYKLATGSNIKCLNVFTRECESDLDCPPNSQCERAFGFEGQIPPEWEKYKPNTQLKCIGVDELPYGMGIEPRTGGGLRPGSDFMDHYYTFGRRNRVHAGFHPHYIKFVEDAMLVLFLFCVMITLLVVHRASCYRQFRNSRRNGPLRYIIPHRDDQPPPYSQYGEDPPAEEICSTRAVDAPDGARLASTHGRAKAAGSSRRGETPPPTYDEALLISQVSNTPIPLYIALPESPPVHQGSPALSPSERSEALARFDTIPPAEASATLVGSSGMVTLSECGNKGHAQIIESKTQGENSNGDPDQPLLERSPTVPEQSQSAQIDM</sequence>
<feature type="compositionally biased region" description="Polar residues" evidence="1">
    <location>
        <begin position="297"/>
        <end position="308"/>
    </location>
</feature>
<dbReference type="EMBL" id="VCGU01000003">
    <property type="protein sequence ID" value="TRY78492.1"/>
    <property type="molecule type" value="Genomic_DNA"/>
</dbReference>
<keyword evidence="2" id="KW-0472">Membrane</keyword>
<keyword evidence="2" id="KW-1133">Transmembrane helix</keyword>
<dbReference type="Proteomes" id="UP000318571">
    <property type="component" value="Chromosome 11"/>
</dbReference>
<feature type="transmembrane region" description="Helical" evidence="2">
    <location>
        <begin position="121"/>
        <end position="141"/>
    </location>
</feature>
<protein>
    <submittedName>
        <fullName evidence="3">Uncharacterized protein</fullName>
    </submittedName>
</protein>
<feature type="region of interest" description="Disordered" evidence="1">
    <location>
        <begin position="156"/>
        <end position="176"/>
    </location>
</feature>
<evidence type="ECO:0000313" key="4">
    <source>
        <dbReference type="Proteomes" id="UP000318571"/>
    </source>
</evidence>
<dbReference type="AlphaFoldDB" id="A0A553PLF4"/>
<evidence type="ECO:0000313" key="3">
    <source>
        <dbReference type="EMBL" id="TRY78492.1"/>
    </source>
</evidence>
<name>A0A553PLF4_TIGCA</name>
<comment type="caution">
    <text evidence="3">The sequence shown here is derived from an EMBL/GenBank/DDBJ whole genome shotgun (WGS) entry which is preliminary data.</text>
</comment>
<evidence type="ECO:0000256" key="1">
    <source>
        <dbReference type="SAM" id="MobiDB-lite"/>
    </source>
</evidence>
<evidence type="ECO:0000256" key="2">
    <source>
        <dbReference type="SAM" id="Phobius"/>
    </source>
</evidence>